<evidence type="ECO:0008006" key="3">
    <source>
        <dbReference type="Google" id="ProtNLM"/>
    </source>
</evidence>
<dbReference type="Proteomes" id="UP001321492">
    <property type="component" value="Unassembled WGS sequence"/>
</dbReference>
<evidence type="ECO:0000313" key="1">
    <source>
        <dbReference type="EMBL" id="MDJ1159297.1"/>
    </source>
</evidence>
<proteinExistence type="predicted"/>
<gene>
    <name evidence="1" type="ORF">QNA08_13740</name>
</gene>
<keyword evidence="2" id="KW-1185">Reference proteome</keyword>
<accession>A0ABT7AIU4</accession>
<sequence length="72" mass="8000">MAPATGTCIHNGATPALRRARNGLRWRDLIGRFLPSPARTAGVIDEEMLSEHRRRDIGLADGRGPSLRRPER</sequence>
<reference evidence="1 2" key="1">
    <citation type="submission" date="2023-05" db="EMBL/GenBank/DDBJ databases">
        <title>Chelatococcus sp. nov., a moderately thermophilic bacterium isolated from hot spring microbial mat.</title>
        <authorList>
            <person name="Hu C.-J."/>
            <person name="Li W.-J."/>
        </authorList>
    </citation>
    <scope>NUCLEOTIDE SEQUENCE [LARGE SCALE GENOMIC DNA]</scope>
    <source>
        <strain evidence="1 2">SYSU G07232</strain>
    </source>
</reference>
<evidence type="ECO:0000313" key="2">
    <source>
        <dbReference type="Proteomes" id="UP001321492"/>
    </source>
</evidence>
<dbReference type="RefSeq" id="WP_283741295.1">
    <property type="nucleotide sequence ID" value="NZ_JASJEV010000008.1"/>
</dbReference>
<dbReference type="EMBL" id="JASJEV010000008">
    <property type="protein sequence ID" value="MDJ1159297.1"/>
    <property type="molecule type" value="Genomic_DNA"/>
</dbReference>
<comment type="caution">
    <text evidence="1">The sequence shown here is derived from an EMBL/GenBank/DDBJ whole genome shotgun (WGS) entry which is preliminary data.</text>
</comment>
<organism evidence="1 2">
    <name type="scientific">Chelatococcus albus</name>
    <dbReference type="NCBI Taxonomy" id="3047466"/>
    <lineage>
        <taxon>Bacteria</taxon>
        <taxon>Pseudomonadati</taxon>
        <taxon>Pseudomonadota</taxon>
        <taxon>Alphaproteobacteria</taxon>
        <taxon>Hyphomicrobiales</taxon>
        <taxon>Chelatococcaceae</taxon>
        <taxon>Chelatococcus</taxon>
    </lineage>
</organism>
<protein>
    <recommendedName>
        <fullName evidence="3">DUF1127 domain-containing protein</fullName>
    </recommendedName>
</protein>
<name>A0ABT7AIU4_9HYPH</name>